<dbReference type="Proteomes" id="UP000030152">
    <property type="component" value="Unassembled WGS sequence"/>
</dbReference>
<name>A0A0A2MB10_9FLAO</name>
<comment type="caution">
    <text evidence="1">The sequence shown here is derived from an EMBL/GenBank/DDBJ whole genome shotgun (WGS) entry which is preliminary data.</text>
</comment>
<dbReference type="PROSITE" id="PS51257">
    <property type="entry name" value="PROKAR_LIPOPROTEIN"/>
    <property type="match status" value="1"/>
</dbReference>
<dbReference type="OrthoDB" id="823362at2"/>
<dbReference type="EMBL" id="JRLX01000001">
    <property type="protein sequence ID" value="KGO88613.1"/>
    <property type="molecule type" value="Genomic_DNA"/>
</dbReference>
<organism evidence="1 2">
    <name type="scientific">Flavobacterium rivuli WB 3.3-2 = DSM 21788</name>
    <dbReference type="NCBI Taxonomy" id="1121895"/>
    <lineage>
        <taxon>Bacteria</taxon>
        <taxon>Pseudomonadati</taxon>
        <taxon>Bacteroidota</taxon>
        <taxon>Flavobacteriia</taxon>
        <taxon>Flavobacteriales</taxon>
        <taxon>Flavobacteriaceae</taxon>
        <taxon>Flavobacterium</taxon>
    </lineage>
</organism>
<dbReference type="eggNOG" id="ENOG5032TRZ">
    <property type="taxonomic scope" value="Bacteria"/>
</dbReference>
<accession>A0A0A2MB10</accession>
<dbReference type="RefSeq" id="WP_020211637.1">
    <property type="nucleotide sequence ID" value="NZ_JRLX01000001.1"/>
</dbReference>
<evidence type="ECO:0008006" key="3">
    <source>
        <dbReference type="Google" id="ProtNLM"/>
    </source>
</evidence>
<proteinExistence type="predicted"/>
<evidence type="ECO:0000313" key="2">
    <source>
        <dbReference type="Proteomes" id="UP000030152"/>
    </source>
</evidence>
<sequence length="212" mass="24978">MKLLPYLFLILAISCYGQRKKKYFFDAYGKQVTKTEFQSKINHAYNLSYKVENDTAILSNIIVRRFNGKLDSATHHQLQQYLIKISGREIDTTKIVVINYLSGLDKVYSKKDELAHGTIYDSDYIPVLNKIAQNEQFWVNKYPENLDHHHGKTLNWRHDTDAFIEKTFFPYHFNYGSVAIIHPNGNYFIYFGEYGKDEVWLHLKDMVTKYGN</sequence>
<dbReference type="AlphaFoldDB" id="A0A0A2MB10"/>
<reference evidence="1 2" key="1">
    <citation type="submission" date="2013-09" db="EMBL/GenBank/DDBJ databases">
        <authorList>
            <person name="Zeng Z."/>
            <person name="Chen C."/>
        </authorList>
    </citation>
    <scope>NUCLEOTIDE SEQUENCE [LARGE SCALE GENOMIC DNA]</scope>
    <source>
        <strain evidence="1 2">WB 3.3-2</strain>
    </source>
</reference>
<gene>
    <name evidence="1" type="ORF">Q765_01545</name>
</gene>
<dbReference type="STRING" id="1121895.GCA_000378485_00513"/>
<protein>
    <recommendedName>
        <fullName evidence="3">Lipoprotein</fullName>
    </recommendedName>
</protein>
<keyword evidence="2" id="KW-1185">Reference proteome</keyword>
<evidence type="ECO:0000313" key="1">
    <source>
        <dbReference type="EMBL" id="KGO88613.1"/>
    </source>
</evidence>